<dbReference type="EMBL" id="CP061038">
    <property type="protein sequence ID" value="QNQ11467.1"/>
    <property type="molecule type" value="Genomic_DNA"/>
</dbReference>
<accession>A0A7H0LP64</accession>
<keyword evidence="4" id="KW-0456">Lyase</keyword>
<evidence type="ECO:0000256" key="4">
    <source>
        <dbReference type="ARBA" id="ARBA00023239"/>
    </source>
</evidence>
<dbReference type="InterPro" id="IPR011057">
    <property type="entry name" value="Mss4-like_sf"/>
</dbReference>
<dbReference type="AlphaFoldDB" id="A0A7H0LP64"/>
<sequence>MPTGRCHCGAVTYQTTGEPVYHALCHCDDCRRAAGAPMVGWMALLAGQVTVSGETVTYASSEHGRRQFCGTCGTGLFYTNAEVLPGIIDIQSSTLDDAAAHAPAIHVQVADKLGWVDGIAGLPAFERYPGQ</sequence>
<gene>
    <name evidence="6" type="ORF">H3Z74_10215</name>
</gene>
<evidence type="ECO:0000313" key="7">
    <source>
        <dbReference type="Proteomes" id="UP000516148"/>
    </source>
</evidence>
<dbReference type="GO" id="GO:0046872">
    <property type="term" value="F:metal ion binding"/>
    <property type="evidence" value="ECO:0007669"/>
    <property type="project" value="UniProtKB-KW"/>
</dbReference>
<proteinExistence type="inferred from homology"/>
<organism evidence="6 7">
    <name type="scientific">Sphingomonas alpina</name>
    <dbReference type="NCBI Taxonomy" id="653931"/>
    <lineage>
        <taxon>Bacteria</taxon>
        <taxon>Pseudomonadati</taxon>
        <taxon>Pseudomonadota</taxon>
        <taxon>Alphaproteobacteria</taxon>
        <taxon>Sphingomonadales</taxon>
        <taxon>Sphingomonadaceae</taxon>
        <taxon>Sphingomonas</taxon>
    </lineage>
</organism>
<comment type="similarity">
    <text evidence="1">Belongs to the Gfa family.</text>
</comment>
<evidence type="ECO:0000256" key="1">
    <source>
        <dbReference type="ARBA" id="ARBA00005495"/>
    </source>
</evidence>
<name>A0A7H0LP64_9SPHN</name>
<evidence type="ECO:0000256" key="2">
    <source>
        <dbReference type="ARBA" id="ARBA00022723"/>
    </source>
</evidence>
<keyword evidence="7" id="KW-1185">Reference proteome</keyword>
<dbReference type="Proteomes" id="UP000516148">
    <property type="component" value="Chromosome"/>
</dbReference>
<dbReference type="PROSITE" id="PS51891">
    <property type="entry name" value="CENP_V_GFA"/>
    <property type="match status" value="1"/>
</dbReference>
<dbReference type="SUPFAM" id="SSF51316">
    <property type="entry name" value="Mss4-like"/>
    <property type="match status" value="1"/>
</dbReference>
<evidence type="ECO:0000256" key="3">
    <source>
        <dbReference type="ARBA" id="ARBA00022833"/>
    </source>
</evidence>
<dbReference type="KEGG" id="spap:H3Z74_10215"/>
<evidence type="ECO:0000313" key="6">
    <source>
        <dbReference type="EMBL" id="QNQ11467.1"/>
    </source>
</evidence>
<keyword evidence="3" id="KW-0862">Zinc</keyword>
<dbReference type="GO" id="GO:0016846">
    <property type="term" value="F:carbon-sulfur lyase activity"/>
    <property type="evidence" value="ECO:0007669"/>
    <property type="project" value="InterPro"/>
</dbReference>
<reference evidence="6 7" key="1">
    <citation type="submission" date="2020-09" db="EMBL/GenBank/DDBJ databases">
        <title>Sphingomonas sp., a new species isolated from pork steak.</title>
        <authorList>
            <person name="Heidler von Heilborn D."/>
        </authorList>
    </citation>
    <scope>NUCLEOTIDE SEQUENCE [LARGE SCALE GENOMIC DNA]</scope>
    <source>
        <strain evidence="7">S8-3T</strain>
    </source>
</reference>
<dbReference type="InterPro" id="IPR006913">
    <property type="entry name" value="CENP-V/GFA"/>
</dbReference>
<dbReference type="RefSeq" id="WP_187763748.1">
    <property type="nucleotide sequence ID" value="NZ_CP061038.1"/>
</dbReference>
<dbReference type="Pfam" id="PF04828">
    <property type="entry name" value="GFA"/>
    <property type="match status" value="1"/>
</dbReference>
<evidence type="ECO:0000259" key="5">
    <source>
        <dbReference type="PROSITE" id="PS51891"/>
    </source>
</evidence>
<protein>
    <submittedName>
        <fullName evidence="6">GFA family protein</fullName>
    </submittedName>
</protein>
<dbReference type="PANTHER" id="PTHR33337">
    <property type="entry name" value="GFA DOMAIN-CONTAINING PROTEIN"/>
    <property type="match status" value="1"/>
</dbReference>
<feature type="domain" description="CENP-V/GFA" evidence="5">
    <location>
        <begin position="2"/>
        <end position="111"/>
    </location>
</feature>
<dbReference type="PANTHER" id="PTHR33337:SF40">
    <property type="entry name" value="CENP-V_GFA DOMAIN-CONTAINING PROTEIN-RELATED"/>
    <property type="match status" value="1"/>
</dbReference>
<keyword evidence="2" id="KW-0479">Metal-binding</keyword>
<dbReference type="Gene3D" id="3.90.1590.10">
    <property type="entry name" value="glutathione-dependent formaldehyde- activating enzyme (gfa)"/>
    <property type="match status" value="1"/>
</dbReference>